<evidence type="ECO:0000313" key="11">
    <source>
        <dbReference type="EMBL" id="ORC37948.1"/>
    </source>
</evidence>
<organism evidence="11 12">
    <name type="scientific">Marispirochaeta aestuarii</name>
    <dbReference type="NCBI Taxonomy" id="1963862"/>
    <lineage>
        <taxon>Bacteria</taxon>
        <taxon>Pseudomonadati</taxon>
        <taxon>Spirochaetota</taxon>
        <taxon>Spirochaetia</taxon>
        <taxon>Spirochaetales</taxon>
        <taxon>Spirochaetaceae</taxon>
        <taxon>Marispirochaeta</taxon>
    </lineage>
</organism>
<keyword evidence="4" id="KW-0997">Cell inner membrane</keyword>
<feature type="transmembrane region" description="Helical" evidence="9">
    <location>
        <begin position="26"/>
        <end position="47"/>
    </location>
</feature>
<evidence type="ECO:0000313" key="12">
    <source>
        <dbReference type="Proteomes" id="UP000192343"/>
    </source>
</evidence>
<dbReference type="EMBL" id="MWQY01000002">
    <property type="protein sequence ID" value="ORC37948.1"/>
    <property type="molecule type" value="Genomic_DNA"/>
</dbReference>
<feature type="domain" description="Tripartite ATP-independent periplasmic transporters DctQ component" evidence="10">
    <location>
        <begin position="42"/>
        <end position="172"/>
    </location>
</feature>
<dbReference type="Proteomes" id="UP000192343">
    <property type="component" value="Unassembled WGS sequence"/>
</dbReference>
<dbReference type="AlphaFoldDB" id="A0A1Y1S2D1"/>
<keyword evidence="12" id="KW-1185">Reference proteome</keyword>
<evidence type="ECO:0000256" key="9">
    <source>
        <dbReference type="SAM" id="Phobius"/>
    </source>
</evidence>
<keyword evidence="3" id="KW-1003">Cell membrane</keyword>
<reference evidence="11 12" key="1">
    <citation type="submission" date="2017-03" db="EMBL/GenBank/DDBJ databases">
        <title>Draft Genome sequence of Marispirochaeta sp. strain JC444.</title>
        <authorList>
            <person name="Shivani Y."/>
            <person name="Subhash Y."/>
            <person name="Sasikala C."/>
            <person name="Ramana C."/>
        </authorList>
    </citation>
    <scope>NUCLEOTIDE SEQUENCE [LARGE SCALE GENOMIC DNA]</scope>
    <source>
        <strain evidence="11 12">JC444</strain>
    </source>
</reference>
<evidence type="ECO:0000256" key="5">
    <source>
        <dbReference type="ARBA" id="ARBA00022692"/>
    </source>
</evidence>
<dbReference type="InterPro" id="IPR007387">
    <property type="entry name" value="TRAP_DctQ"/>
</dbReference>
<evidence type="ECO:0000256" key="8">
    <source>
        <dbReference type="ARBA" id="ARBA00038436"/>
    </source>
</evidence>
<dbReference type="PANTHER" id="PTHR35011">
    <property type="entry name" value="2,3-DIKETO-L-GULONATE TRAP TRANSPORTER SMALL PERMEASE PROTEIN YIAM"/>
    <property type="match status" value="1"/>
</dbReference>
<evidence type="ECO:0000256" key="7">
    <source>
        <dbReference type="ARBA" id="ARBA00023136"/>
    </source>
</evidence>
<protein>
    <recommendedName>
        <fullName evidence="10">Tripartite ATP-independent periplasmic transporters DctQ component domain-containing protein</fullName>
    </recommendedName>
</protein>
<dbReference type="InterPro" id="IPR055348">
    <property type="entry name" value="DctQ"/>
</dbReference>
<comment type="subcellular location">
    <subcellularLocation>
        <location evidence="1">Cell inner membrane</location>
        <topology evidence="1">Multi-pass membrane protein</topology>
    </subcellularLocation>
</comment>
<evidence type="ECO:0000256" key="6">
    <source>
        <dbReference type="ARBA" id="ARBA00022989"/>
    </source>
</evidence>
<keyword evidence="7 9" id="KW-0472">Membrane</keyword>
<dbReference type="GO" id="GO:0005886">
    <property type="term" value="C:plasma membrane"/>
    <property type="evidence" value="ECO:0007669"/>
    <property type="project" value="UniProtKB-SubCell"/>
</dbReference>
<keyword evidence="5 9" id="KW-0812">Transmembrane</keyword>
<comment type="similarity">
    <text evidence="8">Belongs to the TRAP transporter small permease family.</text>
</comment>
<gene>
    <name evidence="11" type="ORF">B4O97_02830</name>
</gene>
<evidence type="ECO:0000256" key="4">
    <source>
        <dbReference type="ARBA" id="ARBA00022519"/>
    </source>
</evidence>
<dbReference type="Pfam" id="PF04290">
    <property type="entry name" value="DctQ"/>
    <property type="match status" value="1"/>
</dbReference>
<feature type="transmembrane region" description="Helical" evidence="9">
    <location>
        <begin position="67"/>
        <end position="84"/>
    </location>
</feature>
<evidence type="ECO:0000256" key="3">
    <source>
        <dbReference type="ARBA" id="ARBA00022475"/>
    </source>
</evidence>
<dbReference type="PANTHER" id="PTHR35011:SF5">
    <property type="entry name" value="SIALIC ACID TRAP TRANSPORTER SMALL PERMEASE PROTEIN SIAQ"/>
    <property type="match status" value="1"/>
</dbReference>
<keyword evidence="2" id="KW-0813">Transport</keyword>
<dbReference type="STRING" id="1963862.B4O97_02830"/>
<name>A0A1Y1S2D1_9SPIO</name>
<comment type="caution">
    <text evidence="11">The sequence shown here is derived from an EMBL/GenBank/DDBJ whole genome shotgun (WGS) entry which is preliminary data.</text>
</comment>
<dbReference type="GO" id="GO:0022857">
    <property type="term" value="F:transmembrane transporter activity"/>
    <property type="evidence" value="ECO:0007669"/>
    <property type="project" value="TreeGrafter"/>
</dbReference>
<evidence type="ECO:0000256" key="1">
    <source>
        <dbReference type="ARBA" id="ARBA00004429"/>
    </source>
</evidence>
<evidence type="ECO:0000259" key="10">
    <source>
        <dbReference type="Pfam" id="PF04290"/>
    </source>
</evidence>
<feature type="transmembrane region" description="Helical" evidence="9">
    <location>
        <begin position="105"/>
        <end position="127"/>
    </location>
</feature>
<keyword evidence="6 9" id="KW-1133">Transmembrane helix</keyword>
<dbReference type="GO" id="GO:0015740">
    <property type="term" value="P:C4-dicarboxylate transport"/>
    <property type="evidence" value="ECO:0007669"/>
    <property type="project" value="TreeGrafter"/>
</dbReference>
<accession>A0A1Y1S2D1</accession>
<evidence type="ECO:0000256" key="2">
    <source>
        <dbReference type="ARBA" id="ARBA00022448"/>
    </source>
</evidence>
<feature type="transmembrane region" description="Helical" evidence="9">
    <location>
        <begin position="147"/>
        <end position="164"/>
    </location>
</feature>
<sequence length="188" mass="22000">MLPVLFYLPVKSSGRNTPMFTKILDVYVRIINAVIILLMYLLMFSVALQIMGRYIHFIPRYLWAEEVARMSLIWVIFLGSMIGLRERRHFYVDFLPRNLSPKVNLVLDILYYVLLFAVSYIFLRFGFRYWKMGTIQQSELTGINLGWIHASVPFAGFTWTIFLIEQVARLITGKGLPKQQEPEEGELP</sequence>
<proteinExistence type="inferred from homology"/>